<feature type="transmembrane region" description="Helical" evidence="6">
    <location>
        <begin position="239"/>
        <end position="258"/>
    </location>
</feature>
<feature type="transmembrane region" description="Helical" evidence="6">
    <location>
        <begin position="326"/>
        <end position="346"/>
    </location>
</feature>
<dbReference type="CDD" id="cd17320">
    <property type="entry name" value="MFS_MdfA_MDR_like"/>
    <property type="match status" value="1"/>
</dbReference>
<feature type="transmembrane region" description="Helical" evidence="6">
    <location>
        <begin position="158"/>
        <end position="178"/>
    </location>
</feature>
<feature type="transmembrane region" description="Helical" evidence="6">
    <location>
        <begin position="128"/>
        <end position="152"/>
    </location>
</feature>
<dbReference type="NCBIfam" id="NF007782">
    <property type="entry name" value="PRK10473.1"/>
    <property type="match status" value="1"/>
</dbReference>
<feature type="transmembrane region" description="Helical" evidence="6">
    <location>
        <begin position="352"/>
        <end position="377"/>
    </location>
</feature>
<feature type="transmembrane region" description="Helical" evidence="6">
    <location>
        <begin position="42"/>
        <end position="61"/>
    </location>
</feature>
<keyword evidence="9" id="KW-1185">Reference proteome</keyword>
<dbReference type="PROSITE" id="PS50850">
    <property type="entry name" value="MFS"/>
    <property type="match status" value="1"/>
</dbReference>
<feature type="transmembrane region" description="Helical" evidence="6">
    <location>
        <begin position="270"/>
        <end position="288"/>
    </location>
</feature>
<gene>
    <name evidence="8" type="ORF">I4902_05500</name>
</gene>
<dbReference type="InterPro" id="IPR011701">
    <property type="entry name" value="MFS"/>
</dbReference>
<dbReference type="InterPro" id="IPR005829">
    <property type="entry name" value="Sugar_transporter_CS"/>
</dbReference>
<protein>
    <submittedName>
        <fullName evidence="8">MFS transporter</fullName>
    </submittedName>
</protein>
<keyword evidence="2" id="KW-1003">Cell membrane</keyword>
<evidence type="ECO:0000259" key="7">
    <source>
        <dbReference type="PROSITE" id="PS50850"/>
    </source>
</evidence>
<evidence type="ECO:0000256" key="5">
    <source>
        <dbReference type="ARBA" id="ARBA00023136"/>
    </source>
</evidence>
<feature type="transmembrane region" description="Helical" evidence="6">
    <location>
        <begin position="294"/>
        <end position="314"/>
    </location>
</feature>
<accession>A0ABS0IT23</accession>
<dbReference type="PANTHER" id="PTHR43124">
    <property type="entry name" value="PURINE EFFLUX PUMP PBUE"/>
    <property type="match status" value="1"/>
</dbReference>
<dbReference type="SUPFAM" id="SSF103473">
    <property type="entry name" value="MFS general substrate transporter"/>
    <property type="match status" value="1"/>
</dbReference>
<keyword evidence="5 6" id="KW-0472">Membrane</keyword>
<evidence type="ECO:0000313" key="9">
    <source>
        <dbReference type="Proteomes" id="UP000614721"/>
    </source>
</evidence>
<dbReference type="PANTHER" id="PTHR43124:SF3">
    <property type="entry name" value="CHLORAMPHENICOL EFFLUX PUMP RV0191"/>
    <property type="match status" value="1"/>
</dbReference>
<evidence type="ECO:0000256" key="1">
    <source>
        <dbReference type="ARBA" id="ARBA00004651"/>
    </source>
</evidence>
<dbReference type="Gene3D" id="1.20.1720.10">
    <property type="entry name" value="Multidrug resistance protein D"/>
    <property type="match status" value="1"/>
</dbReference>
<comment type="caution">
    <text evidence="8">The sequence shown here is derived from an EMBL/GenBank/DDBJ whole genome shotgun (WGS) entry which is preliminary data.</text>
</comment>
<reference evidence="8 9" key="1">
    <citation type="submission" date="2020-11" db="EMBL/GenBank/DDBJ databases">
        <title>Enhanced detection system for hospital associated transmission using whole genome sequencing surveillance.</title>
        <authorList>
            <person name="Harrison L.H."/>
            <person name="Van Tyne D."/>
            <person name="Marsh J.W."/>
            <person name="Griffith M.P."/>
            <person name="Snyder D.J."/>
            <person name="Cooper V.S."/>
            <person name="Mustapha M."/>
        </authorList>
    </citation>
    <scope>NUCLEOTIDE SEQUENCE [LARGE SCALE GENOMIC DNA]</scope>
    <source>
        <strain evidence="8 9">PR00075</strain>
    </source>
</reference>
<organism evidence="8 9">
    <name type="scientific">Proteus alimentorum</name>
    <dbReference type="NCBI Taxonomy" id="1973495"/>
    <lineage>
        <taxon>Bacteria</taxon>
        <taxon>Pseudomonadati</taxon>
        <taxon>Pseudomonadota</taxon>
        <taxon>Gammaproteobacteria</taxon>
        <taxon>Enterobacterales</taxon>
        <taxon>Morganellaceae</taxon>
        <taxon>Proteus</taxon>
    </lineage>
</organism>
<comment type="subcellular location">
    <subcellularLocation>
        <location evidence="1">Cell membrane</location>
        <topology evidence="1">Multi-pass membrane protein</topology>
    </subcellularLocation>
</comment>
<evidence type="ECO:0000313" key="8">
    <source>
        <dbReference type="EMBL" id="MBG2878720.1"/>
    </source>
</evidence>
<dbReference type="EMBL" id="JADSJP010000006">
    <property type="protein sequence ID" value="MBG2878720.1"/>
    <property type="molecule type" value="Genomic_DNA"/>
</dbReference>
<dbReference type="InterPro" id="IPR036259">
    <property type="entry name" value="MFS_trans_sf"/>
</dbReference>
<evidence type="ECO:0000256" key="6">
    <source>
        <dbReference type="SAM" id="Phobius"/>
    </source>
</evidence>
<feature type="domain" description="Major facilitator superfamily (MFS) profile" evidence="7">
    <location>
        <begin position="1"/>
        <end position="390"/>
    </location>
</feature>
<dbReference type="InterPro" id="IPR050189">
    <property type="entry name" value="MFS_Efflux_Transporters"/>
</dbReference>
<sequence length="390" mass="43125">MTKYILFSFCLVLIYPLGVDLHLTGLTAIANDLGASEATLHQAFSIYLMGMVSSMLVAGWCSDKLGRKPIVLLGTVIFLLASFNAGISVTENNFLIARFFQGIGAGFCYVVTFAILRDTLAEKQRAKVLSMINGITCIIPVLAPVLGFLILLKFKWSVMFYAMAIYALLIFIYCFFGIKETKPKQWIKNKTNAETGESFLNSFFLSRLLISCMGISVILTYVNISPIVIMQQMHYTTGQYSIVITLLSMISMATSFMMPKILAKLRYETILYTGLSSFLGAAVFLFIGKNSDPHWFFVSFSLCGAGFALLFGIIMSQALSPFSQRAGLASSILGISQLSFASLYIWTMGWLGISAINMLMVILFSSCFIGFTFLHLFRSSGQQQKVNCDA</sequence>
<evidence type="ECO:0000256" key="3">
    <source>
        <dbReference type="ARBA" id="ARBA00022692"/>
    </source>
</evidence>
<name>A0ABS0IT23_9GAMM</name>
<feature type="transmembrane region" description="Helical" evidence="6">
    <location>
        <begin position="95"/>
        <end position="116"/>
    </location>
</feature>
<evidence type="ECO:0000256" key="4">
    <source>
        <dbReference type="ARBA" id="ARBA00022989"/>
    </source>
</evidence>
<dbReference type="RefSeq" id="WP_196566455.1">
    <property type="nucleotide sequence ID" value="NZ_JADRYY010000005.1"/>
</dbReference>
<dbReference type="Pfam" id="PF07690">
    <property type="entry name" value="MFS_1"/>
    <property type="match status" value="1"/>
</dbReference>
<evidence type="ECO:0000256" key="2">
    <source>
        <dbReference type="ARBA" id="ARBA00022475"/>
    </source>
</evidence>
<proteinExistence type="predicted"/>
<keyword evidence="3 6" id="KW-0812">Transmembrane</keyword>
<feature type="transmembrane region" description="Helical" evidence="6">
    <location>
        <begin position="199"/>
        <end position="219"/>
    </location>
</feature>
<feature type="transmembrane region" description="Helical" evidence="6">
    <location>
        <begin position="70"/>
        <end position="89"/>
    </location>
</feature>
<dbReference type="InterPro" id="IPR020846">
    <property type="entry name" value="MFS_dom"/>
</dbReference>
<dbReference type="Proteomes" id="UP000614721">
    <property type="component" value="Unassembled WGS sequence"/>
</dbReference>
<dbReference type="PROSITE" id="PS00216">
    <property type="entry name" value="SUGAR_TRANSPORT_1"/>
    <property type="match status" value="1"/>
</dbReference>
<keyword evidence="4 6" id="KW-1133">Transmembrane helix</keyword>